<dbReference type="Proteomes" id="UP000612893">
    <property type="component" value="Unassembled WGS sequence"/>
</dbReference>
<keyword evidence="3" id="KW-1185">Reference proteome</keyword>
<dbReference type="RefSeq" id="WP_338202036.1">
    <property type="nucleotide sequence ID" value="NZ_JAEKNR010000130.1"/>
</dbReference>
<feature type="domain" description="Uroporphyrinogen decarboxylase (URO-D)" evidence="1">
    <location>
        <begin position="37"/>
        <end position="332"/>
    </location>
</feature>
<dbReference type="EMBL" id="JAEKNR010000130">
    <property type="protein sequence ID" value="MBJ7598827.1"/>
    <property type="molecule type" value="Genomic_DNA"/>
</dbReference>
<dbReference type="InterPro" id="IPR052024">
    <property type="entry name" value="Methanogen_methyltrans"/>
</dbReference>
<proteinExistence type="predicted"/>
<dbReference type="InterPro" id="IPR038071">
    <property type="entry name" value="UROD/MetE-like_sf"/>
</dbReference>
<dbReference type="Gene3D" id="3.20.20.210">
    <property type="match status" value="1"/>
</dbReference>
<dbReference type="InterPro" id="IPR000257">
    <property type="entry name" value="Uroporphyrinogen_deCOase"/>
</dbReference>
<name>A0A934K1L5_9BACT</name>
<organism evidence="2 3">
    <name type="scientific">Candidatus Nephthysia bennettiae</name>
    <dbReference type="NCBI Taxonomy" id="3127016"/>
    <lineage>
        <taxon>Bacteria</taxon>
        <taxon>Bacillati</taxon>
        <taxon>Candidatus Dormiibacterota</taxon>
        <taxon>Candidatus Dormibacteria</taxon>
        <taxon>Candidatus Dormibacterales</taxon>
        <taxon>Candidatus Dormibacteraceae</taxon>
        <taxon>Candidatus Nephthysia</taxon>
    </lineage>
</organism>
<protein>
    <recommendedName>
        <fullName evidence="1">Uroporphyrinogen decarboxylase (URO-D) domain-containing protein</fullName>
    </recommendedName>
</protein>
<accession>A0A934K1L5</accession>
<evidence type="ECO:0000313" key="3">
    <source>
        <dbReference type="Proteomes" id="UP000612893"/>
    </source>
</evidence>
<evidence type="ECO:0000313" key="2">
    <source>
        <dbReference type="EMBL" id="MBJ7598827.1"/>
    </source>
</evidence>
<dbReference type="PANTHER" id="PTHR47099:SF1">
    <property type="entry name" value="METHYLCOBAMIDE:COM METHYLTRANSFERASE MTBA"/>
    <property type="match status" value="1"/>
</dbReference>
<evidence type="ECO:0000259" key="1">
    <source>
        <dbReference type="Pfam" id="PF01208"/>
    </source>
</evidence>
<comment type="caution">
    <text evidence="2">The sequence shown here is derived from an EMBL/GenBank/DDBJ whole genome shotgun (WGS) entry which is preliminary data.</text>
</comment>
<dbReference type="SUPFAM" id="SSF51726">
    <property type="entry name" value="UROD/MetE-like"/>
    <property type="match status" value="1"/>
</dbReference>
<sequence length="341" mass="36388">MASSRERVTAALALDMADHPPVSAWGHTYDREWGVDSLVEATVSAARRFDFDFVKLQIRASCFAEAFGARWRPSGSAAAEPVLERAGGTTVEEWRRIAEGAVDPAPVDIQVDVLRRVAAELGTEIPCLQTVFSPGMVAWFLAGRDARLLLELVRDEPGLMAAGMAQIADLLASFTSDSVTAGAAGVFYAINPLADASLVGAEDYGRSFLPHDRVAIEPASAGWFNMLHLCGPRIDIGLIRSLPAHCVNWSTHDDGNPGLAWVRDRFGRAVVGGLHRHSPIADGSPEQVGVQARAALEETGGSGHLLTPGCSVSPWQATPAANLEELVRSAREPAARSPRGR</sequence>
<dbReference type="PANTHER" id="PTHR47099">
    <property type="entry name" value="METHYLCOBAMIDE:COM METHYLTRANSFERASE MTBA"/>
    <property type="match status" value="1"/>
</dbReference>
<reference evidence="2" key="1">
    <citation type="submission" date="2020-10" db="EMBL/GenBank/DDBJ databases">
        <title>Ca. Dormibacterota MAGs.</title>
        <authorList>
            <person name="Montgomery K."/>
        </authorList>
    </citation>
    <scope>NUCLEOTIDE SEQUENCE [LARGE SCALE GENOMIC DNA]</scope>
    <source>
        <strain evidence="2">SC8812_S17_10</strain>
    </source>
</reference>
<gene>
    <name evidence="2" type="ORF">JF922_12190</name>
</gene>
<dbReference type="Pfam" id="PF01208">
    <property type="entry name" value="URO-D"/>
    <property type="match status" value="1"/>
</dbReference>
<dbReference type="AlphaFoldDB" id="A0A934K1L5"/>